<gene>
    <name evidence="2" type="ORF">RUM44_004843</name>
</gene>
<feature type="region of interest" description="Disordered" evidence="1">
    <location>
        <begin position="48"/>
        <end position="67"/>
    </location>
</feature>
<comment type="caution">
    <text evidence="2">The sequence shown here is derived from an EMBL/GenBank/DDBJ whole genome shotgun (WGS) entry which is preliminary data.</text>
</comment>
<keyword evidence="3" id="KW-1185">Reference proteome</keyword>
<evidence type="ECO:0000313" key="2">
    <source>
        <dbReference type="EMBL" id="KAK6634235.1"/>
    </source>
</evidence>
<evidence type="ECO:0000256" key="1">
    <source>
        <dbReference type="SAM" id="MobiDB-lite"/>
    </source>
</evidence>
<dbReference type="EMBL" id="JAWJWF010000004">
    <property type="protein sequence ID" value="KAK6634235.1"/>
    <property type="molecule type" value="Genomic_DNA"/>
</dbReference>
<dbReference type="Proteomes" id="UP001359485">
    <property type="component" value="Unassembled WGS sequence"/>
</dbReference>
<proteinExistence type="predicted"/>
<protein>
    <submittedName>
        <fullName evidence="2">Uncharacterized protein</fullName>
    </submittedName>
</protein>
<evidence type="ECO:0000313" key="3">
    <source>
        <dbReference type="Proteomes" id="UP001359485"/>
    </source>
</evidence>
<name>A0ABR1B419_POLSC</name>
<reference evidence="2 3" key="1">
    <citation type="submission" date="2023-09" db="EMBL/GenBank/DDBJ databases">
        <title>Genomes of two closely related lineages of the louse Polyplax serrata with different host specificities.</title>
        <authorList>
            <person name="Martinu J."/>
            <person name="Tarabai H."/>
            <person name="Stefka J."/>
            <person name="Hypsa V."/>
        </authorList>
    </citation>
    <scope>NUCLEOTIDE SEQUENCE [LARGE SCALE GENOMIC DNA]</scope>
    <source>
        <strain evidence="2">98ZLc_SE</strain>
    </source>
</reference>
<organism evidence="2 3">
    <name type="scientific">Polyplax serrata</name>
    <name type="common">Common mouse louse</name>
    <dbReference type="NCBI Taxonomy" id="468196"/>
    <lineage>
        <taxon>Eukaryota</taxon>
        <taxon>Metazoa</taxon>
        <taxon>Ecdysozoa</taxon>
        <taxon>Arthropoda</taxon>
        <taxon>Hexapoda</taxon>
        <taxon>Insecta</taxon>
        <taxon>Pterygota</taxon>
        <taxon>Neoptera</taxon>
        <taxon>Paraneoptera</taxon>
        <taxon>Psocodea</taxon>
        <taxon>Troctomorpha</taxon>
        <taxon>Phthiraptera</taxon>
        <taxon>Anoplura</taxon>
        <taxon>Polyplacidae</taxon>
        <taxon>Polyplax</taxon>
    </lineage>
</organism>
<sequence length="67" mass="7583">MFGEVVVRQARCESSAFFFTPNSVDVQLWVPQAPGPVNRISLRGIDSKAIKTEEEETTEEERGPRKM</sequence>
<accession>A0ABR1B419</accession>